<keyword evidence="8" id="KW-0411">Iron-sulfur</keyword>
<evidence type="ECO:0000256" key="7">
    <source>
        <dbReference type="ARBA" id="ARBA00023004"/>
    </source>
</evidence>
<keyword evidence="4" id="KW-0949">S-adenosyl-L-methionine</keyword>
<dbReference type="EMBL" id="CP036259">
    <property type="protein sequence ID" value="QDR81953.1"/>
    <property type="molecule type" value="Genomic_DNA"/>
</dbReference>
<accession>A0A517DX95</accession>
<dbReference type="Pfam" id="PF04055">
    <property type="entry name" value="Radical_SAM"/>
    <property type="match status" value="1"/>
</dbReference>
<gene>
    <name evidence="10" type="primary">hpdA</name>
    <name evidence="10" type="ORF">SPTER_33730</name>
</gene>
<dbReference type="InterPro" id="IPR034457">
    <property type="entry name" value="Organic_radical-activating"/>
</dbReference>
<dbReference type="EC" id="1.97.1.-" evidence="10"/>
<dbReference type="InterPro" id="IPR012839">
    <property type="entry name" value="Organic_radical_activase"/>
</dbReference>
<dbReference type="PANTHER" id="PTHR30352">
    <property type="entry name" value="PYRUVATE FORMATE-LYASE-ACTIVATING ENZYME"/>
    <property type="match status" value="1"/>
</dbReference>
<dbReference type="GO" id="GO:0046872">
    <property type="term" value="F:metal ion binding"/>
    <property type="evidence" value="ECO:0007669"/>
    <property type="project" value="UniProtKB-KW"/>
</dbReference>
<proteinExistence type="inferred from homology"/>
<dbReference type="Proteomes" id="UP000320776">
    <property type="component" value="Chromosome"/>
</dbReference>
<dbReference type="PIRSF" id="PIRSF000371">
    <property type="entry name" value="PFL_act_enz"/>
    <property type="match status" value="1"/>
</dbReference>
<evidence type="ECO:0000256" key="2">
    <source>
        <dbReference type="ARBA" id="ARBA00009777"/>
    </source>
</evidence>
<dbReference type="InterPro" id="IPR007197">
    <property type="entry name" value="rSAM"/>
</dbReference>
<dbReference type="SFLD" id="SFLDG01066">
    <property type="entry name" value="organic_radical-activating_enz"/>
    <property type="match status" value="1"/>
</dbReference>
<dbReference type="SFLD" id="SFLDG01118">
    <property type="entry name" value="activating_enzymes__group_2"/>
    <property type="match status" value="1"/>
</dbReference>
<evidence type="ECO:0000256" key="4">
    <source>
        <dbReference type="ARBA" id="ARBA00022691"/>
    </source>
</evidence>
<evidence type="ECO:0000256" key="3">
    <source>
        <dbReference type="ARBA" id="ARBA00022485"/>
    </source>
</evidence>
<dbReference type="NCBIfam" id="TIGR02494">
    <property type="entry name" value="PFLE_PFLC"/>
    <property type="match status" value="1"/>
</dbReference>
<dbReference type="Gene3D" id="3.20.20.70">
    <property type="entry name" value="Aldolase class I"/>
    <property type="match status" value="1"/>
</dbReference>
<reference evidence="10 11" key="1">
    <citation type="submission" date="2019-02" db="EMBL/GenBank/DDBJ databases">
        <title>Closed genome of Sporomusa termitida DSM 4440.</title>
        <authorList>
            <person name="Poehlein A."/>
            <person name="Daniel R."/>
        </authorList>
    </citation>
    <scope>NUCLEOTIDE SEQUENCE [LARGE SCALE GENOMIC DNA]</scope>
    <source>
        <strain evidence="10 11">DSM 4440</strain>
    </source>
</reference>
<keyword evidence="11" id="KW-1185">Reference proteome</keyword>
<protein>
    <submittedName>
        <fullName evidence="10">4-hydroxyphenylacetate decarboxylase activating enzyme</fullName>
        <ecNumber evidence="10">1.97.1.-</ecNumber>
    </submittedName>
</protein>
<evidence type="ECO:0000256" key="6">
    <source>
        <dbReference type="ARBA" id="ARBA00023002"/>
    </source>
</evidence>
<dbReference type="PROSITE" id="PS51918">
    <property type="entry name" value="RADICAL_SAM"/>
    <property type="match status" value="1"/>
</dbReference>
<dbReference type="SFLD" id="SFLDS00029">
    <property type="entry name" value="Radical_SAM"/>
    <property type="match status" value="1"/>
</dbReference>
<keyword evidence="6 10" id="KW-0560">Oxidoreductase</keyword>
<dbReference type="InterPro" id="IPR013785">
    <property type="entry name" value="Aldolase_TIM"/>
</dbReference>
<dbReference type="InterPro" id="IPR040074">
    <property type="entry name" value="BssD/PflA/YjjW"/>
</dbReference>
<name>A0A517DX95_9FIRM</name>
<keyword evidence="3" id="KW-0004">4Fe-4S</keyword>
<evidence type="ECO:0000259" key="9">
    <source>
        <dbReference type="PROSITE" id="PS51918"/>
    </source>
</evidence>
<evidence type="ECO:0000256" key="1">
    <source>
        <dbReference type="ARBA" id="ARBA00001966"/>
    </source>
</evidence>
<organism evidence="10 11">
    <name type="scientific">Sporomusa termitida</name>
    <dbReference type="NCBI Taxonomy" id="2377"/>
    <lineage>
        <taxon>Bacteria</taxon>
        <taxon>Bacillati</taxon>
        <taxon>Bacillota</taxon>
        <taxon>Negativicutes</taxon>
        <taxon>Selenomonadales</taxon>
        <taxon>Sporomusaceae</taxon>
        <taxon>Sporomusa</taxon>
    </lineage>
</organism>
<dbReference type="SUPFAM" id="SSF102114">
    <property type="entry name" value="Radical SAM enzymes"/>
    <property type="match status" value="1"/>
</dbReference>
<feature type="domain" description="Radical SAM core" evidence="9">
    <location>
        <begin position="2"/>
        <end position="271"/>
    </location>
</feature>
<keyword evidence="5" id="KW-0479">Metal-binding</keyword>
<comment type="cofactor">
    <cofactor evidence="1">
        <name>[4Fe-4S] cluster</name>
        <dbReference type="ChEBI" id="CHEBI:49883"/>
    </cofactor>
</comment>
<comment type="similarity">
    <text evidence="2">Belongs to the organic radical-activating enzymes family.</text>
</comment>
<dbReference type="KEGG" id="sted:SPTER_33730"/>
<evidence type="ECO:0000256" key="5">
    <source>
        <dbReference type="ARBA" id="ARBA00022723"/>
    </source>
</evidence>
<dbReference type="PANTHER" id="PTHR30352:SF4">
    <property type="entry name" value="PYRUVATE FORMATE-LYASE 2-ACTIVATING ENZYME"/>
    <property type="match status" value="1"/>
</dbReference>
<sequence length="277" mass="31300">MQDGPGIRTTVFLKGCTLHCPWCANPENIRCGRQYYFKEDICSANRGKSVFCAACPGETILKYSYADKTKFSCPFGAIGVYGKSYKTQELVNLLLRDKAYWKETGGITFSGGEPLLQAQELKRVLMLLKESNIHIVLETALHVPIDAVKTVSEYVDLLFVDLKILDEQECKKILGGQADLFKNNVRHLAATEKKVIFRIPCSNEFTLKDSNSKLLKEFIHQYNCYPVEIFSLHNFANSKYRTLGLYPPSEFPVDLCKMERLATWINETGGKASVISI</sequence>
<evidence type="ECO:0000256" key="8">
    <source>
        <dbReference type="ARBA" id="ARBA00023014"/>
    </source>
</evidence>
<evidence type="ECO:0000313" key="10">
    <source>
        <dbReference type="EMBL" id="QDR81953.1"/>
    </source>
</evidence>
<dbReference type="AlphaFoldDB" id="A0A517DX95"/>
<dbReference type="InterPro" id="IPR058240">
    <property type="entry name" value="rSAM_sf"/>
</dbReference>
<dbReference type="PROSITE" id="PS01087">
    <property type="entry name" value="RADICAL_ACTIVATING"/>
    <property type="match status" value="1"/>
</dbReference>
<dbReference type="InterPro" id="IPR001989">
    <property type="entry name" value="Radical_activat_CS"/>
</dbReference>
<dbReference type="GO" id="GO:0051539">
    <property type="term" value="F:4 iron, 4 sulfur cluster binding"/>
    <property type="evidence" value="ECO:0007669"/>
    <property type="project" value="UniProtKB-KW"/>
</dbReference>
<dbReference type="GO" id="GO:0016491">
    <property type="term" value="F:oxidoreductase activity"/>
    <property type="evidence" value="ECO:0007669"/>
    <property type="project" value="UniProtKB-KW"/>
</dbReference>
<evidence type="ECO:0000313" key="11">
    <source>
        <dbReference type="Proteomes" id="UP000320776"/>
    </source>
</evidence>
<keyword evidence="7" id="KW-0408">Iron</keyword>